<reference evidence="2 4" key="3">
    <citation type="submission" date="2018-06" db="EMBL/GenBank/DDBJ databases">
        <authorList>
            <consortium name="Pathogen Informatics"/>
            <person name="Doyle S."/>
        </authorList>
    </citation>
    <scope>NUCLEOTIDE SEQUENCE [LARGE SCALE GENOMIC DNA]</scope>
    <source>
        <strain evidence="2 4">NCTC13159</strain>
    </source>
</reference>
<evidence type="ECO:0000313" key="2">
    <source>
        <dbReference type="EMBL" id="SUA90745.1"/>
    </source>
</evidence>
<reference evidence="1" key="2">
    <citation type="submission" date="2016-11" db="EMBL/GenBank/DDBJ databases">
        <title>Complete Genome Sequencing of Pandoraea pulmonicola DSM 16583.</title>
        <authorList>
            <person name="Chan K.-G."/>
        </authorList>
    </citation>
    <scope>NUCLEOTIDE SEQUENCE</scope>
    <source>
        <strain evidence="1">DSM 16583</strain>
    </source>
</reference>
<dbReference type="Proteomes" id="UP000035086">
    <property type="component" value="Chromosome"/>
</dbReference>
<dbReference type="EMBL" id="UGSJ01000001">
    <property type="protein sequence ID" value="SUA90745.1"/>
    <property type="molecule type" value="Genomic_DNA"/>
</dbReference>
<organism evidence="2 4">
    <name type="scientific">Pandoraea pulmonicola</name>
    <dbReference type="NCBI Taxonomy" id="93221"/>
    <lineage>
        <taxon>Bacteria</taxon>
        <taxon>Pseudomonadati</taxon>
        <taxon>Pseudomonadota</taxon>
        <taxon>Betaproteobacteria</taxon>
        <taxon>Burkholderiales</taxon>
        <taxon>Burkholderiaceae</taxon>
        <taxon>Pandoraea</taxon>
    </lineage>
</organism>
<gene>
    <name evidence="2" type="ORF">NCTC13159_02231</name>
    <name evidence="1" type="ORF">RO07_10105</name>
</gene>
<protein>
    <submittedName>
        <fullName evidence="2">Uncharacterized protein</fullName>
    </submittedName>
</protein>
<dbReference type="EMBL" id="CP010310">
    <property type="protein sequence ID" value="AJC20736.1"/>
    <property type="molecule type" value="Genomic_DNA"/>
</dbReference>
<keyword evidence="3" id="KW-1185">Reference proteome</keyword>
<evidence type="ECO:0000313" key="4">
    <source>
        <dbReference type="Proteomes" id="UP000254589"/>
    </source>
</evidence>
<reference evidence="3" key="1">
    <citation type="submission" date="2014-12" db="EMBL/GenBank/DDBJ databases">
        <title>Complete Genome Sequencing of Pandoraea pulmonicola DSM 16583.</title>
        <authorList>
            <person name="Chan K.-G."/>
        </authorList>
    </citation>
    <scope>NUCLEOTIDE SEQUENCE [LARGE SCALE GENOMIC DNA]</scope>
    <source>
        <strain evidence="3">DSM 16583</strain>
    </source>
</reference>
<accession>A0AAJ4ZCF9</accession>
<evidence type="ECO:0000313" key="1">
    <source>
        <dbReference type="EMBL" id="AJC20736.1"/>
    </source>
</evidence>
<evidence type="ECO:0000313" key="3">
    <source>
        <dbReference type="Proteomes" id="UP000035086"/>
    </source>
</evidence>
<dbReference type="KEGG" id="ppul:RO07_10105"/>
<sequence>MKKRCIVCTSRESFKLLCAWLPTEISTSSRFFVSRGQINDIDCTQDVIMRHAIPALLIRNAQTTDEDLIGDQYSLIEDILLMSCAPQAFDVEIVAPALEAMLFETQALFDAIFREHATELLKLMGSYDPARALRETGLSIDDIITSLDDAARELMRATPTARAILDGIARLDAKAFEPLRAEGSRLPHPLPQLTPW</sequence>
<dbReference type="Proteomes" id="UP000254589">
    <property type="component" value="Unassembled WGS sequence"/>
</dbReference>
<name>A0AAJ4ZCF9_PANPU</name>
<dbReference type="RefSeq" id="WP_039407498.1">
    <property type="nucleotide sequence ID" value="NZ_CP010310.2"/>
</dbReference>
<proteinExistence type="predicted"/>
<dbReference type="AlphaFoldDB" id="A0AAJ4ZCF9"/>